<dbReference type="Proteomes" id="UP000233100">
    <property type="component" value="Chromosome 15"/>
</dbReference>
<feature type="region of interest" description="Disordered" evidence="2">
    <location>
        <begin position="2181"/>
        <end position="2278"/>
    </location>
</feature>
<feature type="region of interest" description="Disordered" evidence="2">
    <location>
        <begin position="1949"/>
        <end position="2098"/>
    </location>
</feature>
<organism evidence="3 4">
    <name type="scientific">Macaca fascicularis</name>
    <name type="common">Crab-eating macaque</name>
    <name type="synonym">Cynomolgus monkey</name>
    <dbReference type="NCBI Taxonomy" id="9541"/>
    <lineage>
        <taxon>Eukaryota</taxon>
        <taxon>Metazoa</taxon>
        <taxon>Chordata</taxon>
        <taxon>Craniata</taxon>
        <taxon>Vertebrata</taxon>
        <taxon>Euteleostomi</taxon>
        <taxon>Mammalia</taxon>
        <taxon>Eutheria</taxon>
        <taxon>Euarchontoglires</taxon>
        <taxon>Primates</taxon>
        <taxon>Haplorrhini</taxon>
        <taxon>Catarrhini</taxon>
        <taxon>Cercopithecidae</taxon>
        <taxon>Cercopithecinae</taxon>
        <taxon>Macaca</taxon>
    </lineage>
</organism>
<feature type="region of interest" description="Disordered" evidence="2">
    <location>
        <begin position="1"/>
        <end position="126"/>
    </location>
</feature>
<keyword evidence="4" id="KW-1185">Reference proteome</keyword>
<dbReference type="VEuPathDB" id="HostDB:ENSMFAG00000043161"/>
<feature type="compositionally biased region" description="Polar residues" evidence="2">
    <location>
        <begin position="1095"/>
        <end position="1107"/>
    </location>
</feature>
<feature type="compositionally biased region" description="Polar residues" evidence="2">
    <location>
        <begin position="524"/>
        <end position="537"/>
    </location>
</feature>
<dbReference type="GO" id="GO:0008017">
    <property type="term" value="F:microtubule binding"/>
    <property type="evidence" value="ECO:0007669"/>
    <property type="project" value="InterPro"/>
</dbReference>
<feature type="region of interest" description="Disordered" evidence="2">
    <location>
        <begin position="492"/>
        <end position="537"/>
    </location>
</feature>
<evidence type="ECO:0000256" key="1">
    <source>
        <dbReference type="SAM" id="Coils"/>
    </source>
</evidence>
<feature type="compositionally biased region" description="Polar residues" evidence="2">
    <location>
        <begin position="1594"/>
        <end position="1604"/>
    </location>
</feature>
<dbReference type="PANTHER" id="PTHR13958:SF5">
    <property type="entry name" value="COILED-COIL DOMAIN-CONTAINING PROTEIN 187"/>
    <property type="match status" value="1"/>
</dbReference>
<dbReference type="GeneTree" id="ENSGT00530000065015"/>
<feature type="compositionally biased region" description="Polar residues" evidence="2">
    <location>
        <begin position="496"/>
        <end position="505"/>
    </location>
</feature>
<feature type="compositionally biased region" description="Polar residues" evidence="2">
    <location>
        <begin position="1796"/>
        <end position="1807"/>
    </location>
</feature>
<feature type="compositionally biased region" description="Polar residues" evidence="2">
    <location>
        <begin position="161"/>
        <end position="178"/>
    </location>
</feature>
<dbReference type="GO" id="GO:0034453">
    <property type="term" value="P:microtubule anchoring"/>
    <property type="evidence" value="ECO:0007669"/>
    <property type="project" value="InterPro"/>
</dbReference>
<feature type="region of interest" description="Disordered" evidence="2">
    <location>
        <begin position="989"/>
        <end position="1010"/>
    </location>
</feature>
<gene>
    <name evidence="3" type="primary">CCDC187</name>
</gene>
<feature type="compositionally biased region" description="Low complexity" evidence="2">
    <location>
        <begin position="1625"/>
        <end position="1634"/>
    </location>
</feature>
<feature type="compositionally biased region" description="Polar residues" evidence="2">
    <location>
        <begin position="343"/>
        <end position="359"/>
    </location>
</feature>
<feature type="compositionally biased region" description="Low complexity" evidence="2">
    <location>
        <begin position="1486"/>
        <end position="1499"/>
    </location>
</feature>
<reference evidence="3" key="2">
    <citation type="submission" date="2025-08" db="UniProtKB">
        <authorList>
            <consortium name="Ensembl"/>
        </authorList>
    </citation>
    <scope>IDENTIFICATION</scope>
</reference>
<feature type="region of interest" description="Disordered" evidence="2">
    <location>
        <begin position="1625"/>
        <end position="1899"/>
    </location>
</feature>
<dbReference type="Ensembl" id="ENSMFAT00000031104.2">
    <property type="protein sequence ID" value="ENSMFAP00000022971.2"/>
    <property type="gene ID" value="ENSMFAG00000043161.2"/>
</dbReference>
<feature type="region of interest" description="Disordered" evidence="2">
    <location>
        <begin position="919"/>
        <end position="943"/>
    </location>
</feature>
<feature type="compositionally biased region" description="Low complexity" evidence="2">
    <location>
        <begin position="109"/>
        <end position="118"/>
    </location>
</feature>
<feature type="compositionally biased region" description="Basic and acidic residues" evidence="2">
    <location>
        <begin position="2198"/>
        <end position="2207"/>
    </location>
</feature>
<reference evidence="3 4" key="1">
    <citation type="submission" date="2013-03" db="EMBL/GenBank/DDBJ databases">
        <authorList>
            <person name="Warren W."/>
            <person name="Wilson R.K."/>
        </authorList>
    </citation>
    <scope>NUCLEOTIDE SEQUENCE</scope>
</reference>
<name>A0A2K5VE17_MACFA</name>
<proteinExistence type="predicted"/>
<dbReference type="STRING" id="9541.ENSMFAP00000022971"/>
<feature type="compositionally biased region" description="Polar residues" evidence="2">
    <location>
        <begin position="1731"/>
        <end position="1740"/>
    </location>
</feature>
<feature type="compositionally biased region" description="Low complexity" evidence="2">
    <location>
        <begin position="1324"/>
        <end position="1345"/>
    </location>
</feature>
<evidence type="ECO:0000313" key="4">
    <source>
        <dbReference type="Proteomes" id="UP000233100"/>
    </source>
</evidence>
<evidence type="ECO:0000256" key="2">
    <source>
        <dbReference type="SAM" id="MobiDB-lite"/>
    </source>
</evidence>
<reference evidence="3" key="3">
    <citation type="submission" date="2025-09" db="UniProtKB">
        <authorList>
            <consortium name="Ensembl"/>
        </authorList>
    </citation>
    <scope>IDENTIFICATION</scope>
</reference>
<feature type="compositionally biased region" description="Low complexity" evidence="2">
    <location>
        <begin position="2004"/>
        <end position="2016"/>
    </location>
</feature>
<dbReference type="PANTHER" id="PTHR13958">
    <property type="entry name" value="CENTROSOME-ASSOCIATED PROTEIN 350"/>
    <property type="match status" value="1"/>
</dbReference>
<accession>A0A2K5VE17</accession>
<feature type="compositionally biased region" description="Basic and acidic residues" evidence="2">
    <location>
        <begin position="1454"/>
        <end position="1464"/>
    </location>
</feature>
<feature type="compositionally biased region" description="Low complexity" evidence="2">
    <location>
        <begin position="506"/>
        <end position="515"/>
    </location>
</feature>
<feature type="region of interest" description="Disordered" evidence="2">
    <location>
        <begin position="1568"/>
        <end position="1604"/>
    </location>
</feature>
<sequence>MPTLVMGTLPTRLGDTPQLGHKNSRRQGLFSHGAPGRAADWEAGAKPRLRAPAAEDDVASLRWPSQQPDPPWAAPHMVGSEDLEEPGPWGKARSLPMWSTGPEVRDGDSSVSSGRLSGSSGGHEVCVSWKERPPQVLGPRWRPRKSDPRLEQLRDKIRAQAWQQGSCASLGTSAPSSTSRRHKASMLALRRKTQEAKNPPPAPECSGFGILSAAERRVEAKASRGQGHALSRVSQHQVPVLREKPKRAKSSSCKREKTPKSPYPRRPARDKDKDEDSELVGVYAWRKGQALVRSLLGPPPVLRRLHSKDPWRDPALTVDLGDSEKVTAAECSPVCAQCPGATSAHSDQQVSGNTPSLASFDQPATIQTAMAILRDLRQQIQAGLELAQTRKGGQELRPTKGRLQDVARKGPCRDPSAQISFSKSPWAMTEGKRSSSERARSFHTWEPWSSSIGWESCPQRAWETQGQDCSFQRPESPHERLGHFSRRPWSALAGQACSSQRASGAQRQGPSSQRPGSPPEKQNPFGTQQSWSAAATQPCPQRAWTACEDWEALGPRLWNPLERPSPPAQRPWSSSSVQRAGPPGKGRGIGSPASGAKHALPRPTGSFPQNPPGKEKDVLQPCPRPRGLLGPSHSSESLREFMRQKAQARRRQALEEKASALRTQELRSQRLQEVYRRQREAVLGRAVPVVSRTTPGIVTFVPSSAQSAGLEASGSLESPVLEWSKVTSGVVLGGQEAPGSFCLCLNRAWNRAETLETPGIGGPQDERDAPVLLSASPSLGSLEPQDLTTHYLPRGLCIYLDPKEAEHLGTSSPLHLQHKQARLQALETTAKVLKQRVDSLTAKLQDAEAPDTVGDLAASLLRLRAHTLPAAPTLTAPACPGALGPNGGREAPGEWASVQPQPLLPATYFLDDETLPWGPSWEQQQSVSLRSPHESKPRGRLGCPPDLPASCLLHGPGPAMRVPVSSSSHAGPAMLHPIWGSLRLEEMPSAGGADSVAPWTPQSCGQQEDPCARHLPNTQRKTSSFLDSLKLDQQKRALALLRRRAELEAWETQQTLDGLLFRRQLEQLMERHSTQTGPEEALKLEQPPICKDQEPTTASQSTGTATPRSHPPLDTDAATSSQGPEDRPESVVAKPASAEVGGPDGALSQLPLAKLFPPDNPAHQMLERSLREEELRAQHQAALLHLREMALQEKTLAELAWLEHRRGCLDSKRDRAVLAMLVEKQQQALSRFEKEQREIQYLRHTQLLRHRDRKLFLQHQRDVVSMPGPAGALPIPGPAGPADVIPVHELQVRAKLPQGSSPRVKVTWEGGSETSQQPEASLCPLTLRRPSSPTSRRPQSSPASSKAKRPPAEQRDVTPPQTTSDADGHQQPPRPAWGEDTHDPRGPLVESGSHVSQEPGEQPRAPQPDLQPASPPDGQQLGPAFPVPAPSASCICPRDPQTKPGPSLAGKPRAPTDSHVRSFGERSQSSWGREGPCGPQEASQVTEGSTSEEGSELGLDFAESPVEESQETESWRSGEQRMEACLQEVPGVSSTWLETAQAAASPAAPVAPEEVALPILHQGSPLLPATPSCGPGSESASGTCWGPSEEAMVSSHTSPAGSVTSLSCPSLWEFQKAAATLVQLSESSSSLPGLEAEDSPDNGFAWPGELSARHSSEEAGLPLSWGPNQGEPRPGSVPGGGGRVTWQRPQGSGASPLCGSSLDTAVAEGSAPEQSPKAGWLLPFPDVPSPRSGSELSEASSEVWDEDSEKDLPEPCTGAEPASGSCLPAGGSSGLESGVETQVALPSPWPGEGQEASGTSESLTGVSDTGEACRAPPEAAGVVFPPQISSASDSDSLPAFPLGTSGSEGADFGKGGETLGYQEETRDADSSLSTKSKLPHLMPEPETPVTLQAPPGDLGRLALPVAESRVPGPGGNGAPTVLEKACPPLASDVLTEILSPVDELLSYSSADLPSSIHREDPLPPPPPTPQAQSDGKDTNPCSDAFPSPPSGPLGEDTAITTQDLSSLSEESLPEGLFPGPQGSAGTQESGLCPGVAGPGGSLEDQLGRCSSIAEDEAGGSQWPEPVSWPGRPSCEGSGSVPGGLPGPSVQPPAPSRVASVAREGLSGLLAAGDVDVTSGSSSGDWDPALGTGFWADVAFEEVLGRRGEPWEGAQSSGCAESQGGSGQLLVGLDELLDTASSAAGPLGSQACLAKTPTRGRDPKEILGKSRKAATPPQAATPPRPREAAPAASPPGQVPLATRGKCGSLEHAGKDIERGLSRQVEDSPGPEGALGREPLLETDSGCCAHLPGVERDQAVDLVSTRLTRRVLRDSLAAVSTLAPRCGP</sequence>
<feature type="region of interest" description="Disordered" evidence="2">
    <location>
        <begin position="340"/>
        <end position="359"/>
    </location>
</feature>
<feature type="region of interest" description="Disordered" evidence="2">
    <location>
        <begin position="2146"/>
        <end position="2165"/>
    </location>
</feature>
<feature type="region of interest" description="Disordered" evidence="2">
    <location>
        <begin position="1295"/>
        <end position="1520"/>
    </location>
</feature>
<dbReference type="InterPro" id="IPR028750">
    <property type="entry name" value="CEP350/CC187"/>
</dbReference>
<feature type="region of interest" description="Disordered" evidence="2">
    <location>
        <begin position="558"/>
        <end position="658"/>
    </location>
</feature>
<protein>
    <submittedName>
        <fullName evidence="3">Coiled-coil domain containing 187</fullName>
    </submittedName>
</protein>
<feature type="coiled-coil region" evidence="1">
    <location>
        <begin position="816"/>
        <end position="843"/>
    </location>
</feature>
<feature type="region of interest" description="Disordered" evidence="2">
    <location>
        <begin position="161"/>
        <end position="276"/>
    </location>
</feature>
<evidence type="ECO:0000313" key="3">
    <source>
        <dbReference type="Ensembl" id="ENSMFAP00000022971.2"/>
    </source>
</evidence>
<feature type="compositionally biased region" description="Basic and acidic residues" evidence="2">
    <location>
        <begin position="2250"/>
        <end position="2264"/>
    </location>
</feature>
<keyword evidence="1" id="KW-0175">Coiled coil</keyword>
<dbReference type="GO" id="GO:0005813">
    <property type="term" value="C:centrosome"/>
    <property type="evidence" value="ECO:0007669"/>
    <property type="project" value="InterPro"/>
</dbReference>
<feature type="region of interest" description="Disordered" evidence="2">
    <location>
        <begin position="1071"/>
        <end position="1161"/>
    </location>
</feature>
<dbReference type="Bgee" id="ENSMFAG00000043161">
    <property type="expression patterns" value="Expressed in pituitary gland and 1 other cell type or tissue"/>
</dbReference>